<sequence>MPLISEGRYQPFNEVSPKKLGGRSLEKMPPIPKWLSTGRRRCAETRRNGCAILSGAYASEASDTRIACRHPFLVEI</sequence>
<name>A0A3N9NW52_9BACL</name>
<dbReference type="EMBL" id="RQPI01000023">
    <property type="protein sequence ID" value="RQW08193.1"/>
    <property type="molecule type" value="Genomic_DNA"/>
</dbReference>
<organism evidence="2 3">
    <name type="scientific">Paenibacillus rhizophilus</name>
    <dbReference type="NCBI Taxonomy" id="1850366"/>
    <lineage>
        <taxon>Bacteria</taxon>
        <taxon>Bacillati</taxon>
        <taxon>Bacillota</taxon>
        <taxon>Bacilli</taxon>
        <taxon>Bacillales</taxon>
        <taxon>Paenibacillaceae</taxon>
        <taxon>Paenibacillus</taxon>
    </lineage>
</organism>
<dbReference type="AlphaFoldDB" id="A0A3N9NW52"/>
<comment type="caution">
    <text evidence="2">The sequence shown here is derived from an EMBL/GenBank/DDBJ whole genome shotgun (WGS) entry which is preliminary data.</text>
</comment>
<evidence type="ECO:0000313" key="2">
    <source>
        <dbReference type="EMBL" id="RQW08193.1"/>
    </source>
</evidence>
<dbReference type="Proteomes" id="UP000282529">
    <property type="component" value="Unassembled WGS sequence"/>
</dbReference>
<accession>A0A3N9NW52</accession>
<dbReference type="RefSeq" id="WP_185703032.1">
    <property type="nucleotide sequence ID" value="NZ_RQPI01000023.1"/>
</dbReference>
<proteinExistence type="predicted"/>
<reference evidence="2 3" key="1">
    <citation type="submission" date="2018-11" db="EMBL/GenBank/DDBJ databases">
        <title>Genome sequence of strain 7197.</title>
        <authorList>
            <person name="Gao J."/>
            <person name="Sun J."/>
        </authorList>
    </citation>
    <scope>NUCLEOTIDE SEQUENCE [LARGE SCALE GENOMIC DNA]</scope>
    <source>
        <strain evidence="2 3">7197</strain>
    </source>
</reference>
<gene>
    <name evidence="2" type="ORF">EH198_23050</name>
</gene>
<feature type="region of interest" description="Disordered" evidence="1">
    <location>
        <begin position="1"/>
        <end position="30"/>
    </location>
</feature>
<evidence type="ECO:0000256" key="1">
    <source>
        <dbReference type="SAM" id="MobiDB-lite"/>
    </source>
</evidence>
<protein>
    <submittedName>
        <fullName evidence="2">Uncharacterized protein</fullName>
    </submittedName>
</protein>
<evidence type="ECO:0000313" key="3">
    <source>
        <dbReference type="Proteomes" id="UP000282529"/>
    </source>
</evidence>
<keyword evidence="3" id="KW-1185">Reference proteome</keyword>